<dbReference type="PATRIC" id="fig|867902.3.peg.672"/>
<feature type="signal peptide" evidence="1">
    <location>
        <begin position="1"/>
        <end position="20"/>
    </location>
</feature>
<organism evidence="2 3">
    <name type="scientific">Ornithobacterium rhinotracheale (strain ATCC 51463 / DSM 15997 / CCUG 23171 / CIP 104009 / LMG 9086)</name>
    <dbReference type="NCBI Taxonomy" id="867902"/>
    <lineage>
        <taxon>Bacteria</taxon>
        <taxon>Pseudomonadati</taxon>
        <taxon>Bacteroidota</taxon>
        <taxon>Flavobacteriia</taxon>
        <taxon>Flavobacteriales</taxon>
        <taxon>Weeksellaceae</taxon>
        <taxon>Ornithobacterium</taxon>
    </lineage>
</organism>
<keyword evidence="1" id="KW-0732">Signal</keyword>
<gene>
    <name evidence="2" type="ordered locus">Ornrh_0689</name>
</gene>
<dbReference type="KEGG" id="orh:Ornrh_0689"/>
<evidence type="ECO:0000313" key="2">
    <source>
        <dbReference type="EMBL" id="AFL96887.1"/>
    </source>
</evidence>
<dbReference type="HOGENOM" id="CLU_1223742_0_0_10"/>
<keyword evidence="3" id="KW-1185">Reference proteome</keyword>
<proteinExistence type="predicted"/>
<feature type="chain" id="PRO_5003685465" evidence="1">
    <location>
        <begin position="21"/>
        <end position="226"/>
    </location>
</feature>
<dbReference type="EMBL" id="CP003283">
    <property type="protein sequence ID" value="AFL96887.1"/>
    <property type="molecule type" value="Genomic_DNA"/>
</dbReference>
<evidence type="ECO:0000256" key="1">
    <source>
        <dbReference type="SAM" id="SignalP"/>
    </source>
</evidence>
<dbReference type="AlphaFoldDB" id="I3ZYV3"/>
<dbReference type="STRING" id="867902.Ornrh_0689"/>
<evidence type="ECO:0000313" key="3">
    <source>
        <dbReference type="Proteomes" id="UP000006051"/>
    </source>
</evidence>
<name>I3ZYV3_ORNRL</name>
<sequence length="226" mass="24482">MRKTLLFSVIFCGCSMFSFAQEEGRVGINTDSPTENLDIVGTLRVRNLPESGVGKIIGTSQNGELSTEKQTFRATKMVVADSHGVLGTAELSESTGLNSLSLYSSSVNTDNENVTVDLSKSNARVFVINDVSTNDQGGNMTTVVLPKNRNTPNETRIIRLMIIPVNGGTSGGLQIQPVGNEDNFNLQAAQIQDGVVLIGDNVNARYSTIYTFVEYNDKWYMSVGDL</sequence>
<reference evidence="2 3" key="1">
    <citation type="submission" date="2012-06" db="EMBL/GenBank/DDBJ databases">
        <title>The complete genome of Ornithobacterium rhinotracheale DSM 15997.</title>
        <authorList>
            <consortium name="US DOE Joint Genome Institute (JGI-PGF)"/>
            <person name="Lucas S."/>
            <person name="Copeland A."/>
            <person name="Lapidus A."/>
            <person name="Goodwin L."/>
            <person name="Pitluck S."/>
            <person name="Peters L."/>
            <person name="Mikhailova N."/>
            <person name="Teshima H."/>
            <person name="Kyrpides N."/>
            <person name="Mavromatis K."/>
            <person name="Pagani I."/>
            <person name="Ivanova N."/>
            <person name="Ovchinnikova G."/>
            <person name="Zeytun A."/>
            <person name="Detter J.C."/>
            <person name="Han C."/>
            <person name="Land M."/>
            <person name="Hauser L."/>
            <person name="Markowitz V."/>
            <person name="Cheng J.-F."/>
            <person name="Hugenholtz P."/>
            <person name="Woyke T."/>
            <person name="Wu D."/>
            <person name="Lang E."/>
            <person name="Kopitz M."/>
            <person name="Brambilla E."/>
            <person name="Klenk H.-P."/>
            <person name="Eisen J.A."/>
        </authorList>
    </citation>
    <scope>NUCLEOTIDE SEQUENCE [LARGE SCALE GENOMIC DNA]</scope>
    <source>
        <strain evidence="3">ATCC 51463 / DSM 15997 / CCUG 23171 / LMG 9086</strain>
    </source>
</reference>
<dbReference type="Proteomes" id="UP000006051">
    <property type="component" value="Chromosome"/>
</dbReference>
<accession>I3ZYV3</accession>
<protein>
    <submittedName>
        <fullName evidence="2">Uncharacterized protein</fullName>
    </submittedName>
</protein>